<evidence type="ECO:0000313" key="1">
    <source>
        <dbReference type="EMBL" id="SEI66409.1"/>
    </source>
</evidence>
<organism evidence="1 2">
    <name type="scientific">Sharpea azabuensis</name>
    <dbReference type="NCBI Taxonomy" id="322505"/>
    <lineage>
        <taxon>Bacteria</taxon>
        <taxon>Bacillati</taxon>
        <taxon>Bacillota</taxon>
        <taxon>Erysipelotrichia</taxon>
        <taxon>Erysipelotrichales</taxon>
        <taxon>Coprobacillaceae</taxon>
        <taxon>Sharpea</taxon>
    </lineage>
</organism>
<gene>
    <name evidence="1" type="ORF">SAMN04487834_101531</name>
</gene>
<proteinExistence type="predicted"/>
<keyword evidence="2" id="KW-1185">Reference proteome</keyword>
<reference evidence="2" key="1">
    <citation type="submission" date="2016-10" db="EMBL/GenBank/DDBJ databases">
        <authorList>
            <person name="Varghese N."/>
        </authorList>
    </citation>
    <scope>NUCLEOTIDE SEQUENCE [LARGE SCALE GENOMIC DNA]</scope>
    <source>
        <strain evidence="2">DSM 20406</strain>
    </source>
</reference>
<dbReference type="RefSeq" id="WP_156032176.1">
    <property type="nucleotide sequence ID" value="NZ_FNYK01000015.1"/>
</dbReference>
<name>A0A1H6SES5_9FIRM</name>
<dbReference type="GeneID" id="54121417"/>
<sequence>MMAMAFAAGTAAGCIAGMVTVGLLSANKLNDAYTEGYLAGRKSVQHSEG</sequence>
<accession>A0A1H6SES5</accession>
<protein>
    <submittedName>
        <fullName evidence="1">Uncharacterized protein</fullName>
    </submittedName>
</protein>
<dbReference type="Proteomes" id="UP000183028">
    <property type="component" value="Unassembled WGS sequence"/>
</dbReference>
<dbReference type="EMBL" id="FNYK01000015">
    <property type="protein sequence ID" value="SEI66409.1"/>
    <property type="molecule type" value="Genomic_DNA"/>
</dbReference>
<dbReference type="AlphaFoldDB" id="A0A1H6SES5"/>
<evidence type="ECO:0000313" key="2">
    <source>
        <dbReference type="Proteomes" id="UP000183028"/>
    </source>
</evidence>